<evidence type="ECO:0000313" key="5">
    <source>
        <dbReference type="Proteomes" id="UP000216446"/>
    </source>
</evidence>
<dbReference type="GO" id="GO:0003700">
    <property type="term" value="F:DNA-binding transcription factor activity"/>
    <property type="evidence" value="ECO:0007669"/>
    <property type="project" value="InterPro"/>
</dbReference>
<evidence type="ECO:0000256" key="2">
    <source>
        <dbReference type="SAM" id="MobiDB-lite"/>
    </source>
</evidence>
<dbReference type="PANTHER" id="PTHR18964">
    <property type="entry name" value="ROK (REPRESSOR, ORF, KINASE) FAMILY"/>
    <property type="match status" value="1"/>
</dbReference>
<dbReference type="RefSeq" id="WP_094551841.1">
    <property type="nucleotide sequence ID" value="NZ_MQWB01000011.1"/>
</dbReference>
<dbReference type="InterPro" id="IPR036390">
    <property type="entry name" value="WH_DNA-bd_sf"/>
</dbReference>
<name>A0A259TUC4_9BACT</name>
<feature type="domain" description="HTH marR-type" evidence="3">
    <location>
        <begin position="27"/>
        <end position="67"/>
    </location>
</feature>
<proteinExistence type="inferred from homology"/>
<comment type="similarity">
    <text evidence="1">Belongs to the ROK (NagC/XylR) family.</text>
</comment>
<organism evidence="4 5">
    <name type="scientific">Rubricoccus marinus</name>
    <dbReference type="NCBI Taxonomy" id="716817"/>
    <lineage>
        <taxon>Bacteria</taxon>
        <taxon>Pseudomonadati</taxon>
        <taxon>Rhodothermota</taxon>
        <taxon>Rhodothermia</taxon>
        <taxon>Rhodothermales</taxon>
        <taxon>Rubricoccaceae</taxon>
        <taxon>Rubricoccus</taxon>
    </lineage>
</organism>
<dbReference type="SUPFAM" id="SSF53067">
    <property type="entry name" value="Actin-like ATPase domain"/>
    <property type="match status" value="1"/>
</dbReference>
<feature type="region of interest" description="Disordered" evidence="2">
    <location>
        <begin position="391"/>
        <end position="414"/>
    </location>
</feature>
<dbReference type="Gene3D" id="3.30.420.40">
    <property type="match status" value="2"/>
</dbReference>
<comment type="caution">
    <text evidence="4">The sequence shown here is derived from an EMBL/GenBank/DDBJ whole genome shotgun (WGS) entry which is preliminary data.</text>
</comment>
<dbReference type="Gene3D" id="1.10.10.10">
    <property type="entry name" value="Winged helix-like DNA-binding domain superfamily/Winged helix DNA-binding domain"/>
    <property type="match status" value="1"/>
</dbReference>
<dbReference type="OrthoDB" id="9810372at2"/>
<dbReference type="Pfam" id="PF00480">
    <property type="entry name" value="ROK"/>
    <property type="match status" value="1"/>
</dbReference>
<protein>
    <recommendedName>
        <fullName evidence="3">HTH marR-type domain-containing protein</fullName>
    </recommendedName>
</protein>
<dbReference type="InParanoid" id="A0A259TUC4"/>
<evidence type="ECO:0000313" key="4">
    <source>
        <dbReference type="EMBL" id="OZC01331.1"/>
    </source>
</evidence>
<reference evidence="4 5" key="1">
    <citation type="submission" date="2016-11" db="EMBL/GenBank/DDBJ databases">
        <title>Study of marine rhodopsin-containing bacteria.</title>
        <authorList>
            <person name="Yoshizawa S."/>
            <person name="Kumagai Y."/>
            <person name="Kogure K."/>
        </authorList>
    </citation>
    <scope>NUCLEOTIDE SEQUENCE [LARGE SCALE GENOMIC DNA]</scope>
    <source>
        <strain evidence="4 5">SG-29</strain>
    </source>
</reference>
<dbReference type="PANTHER" id="PTHR18964:SF149">
    <property type="entry name" value="BIFUNCTIONAL UDP-N-ACETYLGLUCOSAMINE 2-EPIMERASE_N-ACETYLMANNOSAMINE KINASE"/>
    <property type="match status" value="1"/>
</dbReference>
<dbReference type="InterPro" id="IPR000835">
    <property type="entry name" value="HTH_MarR-typ"/>
</dbReference>
<dbReference type="SUPFAM" id="SSF46785">
    <property type="entry name" value="Winged helix' DNA-binding domain"/>
    <property type="match status" value="1"/>
</dbReference>
<dbReference type="Proteomes" id="UP000216446">
    <property type="component" value="Unassembled WGS sequence"/>
</dbReference>
<evidence type="ECO:0000259" key="3">
    <source>
        <dbReference type="Pfam" id="PF12802"/>
    </source>
</evidence>
<keyword evidence="5" id="KW-1185">Reference proteome</keyword>
<dbReference type="Pfam" id="PF12802">
    <property type="entry name" value="MarR_2"/>
    <property type="match status" value="1"/>
</dbReference>
<gene>
    <name evidence="4" type="ORF">BSZ36_17975</name>
</gene>
<dbReference type="EMBL" id="MQWB01000011">
    <property type="protein sequence ID" value="OZC01331.1"/>
    <property type="molecule type" value="Genomic_DNA"/>
</dbReference>
<sequence length="414" mass="43925">MLTGTNLSHAKRHNLQIVHETIRLYAPISRADVARRTGLTAQTISNLVRQLIDTGLVIETARATGGRGAPPIQLEVNPDAAFSVGLDLDTDHLTAVLVDLSGAVRARIHHEVWLAAPEAALDLCVETTEALAKELDLRHGQIWGIGVGIPGPMRPGPDGTYLVNPIAFPQWHDVPLAEQLHARLGLPVFIENNATAAAVGEHWYGAGRHLSTFFYVYLGSGLGGGLVVQGTPFEGHTGNAGEIGYLAPQRASGGPTHVGELFNLANLYARLGEAGVEAATPDDLLTLHEAGDDAFEAWFDEAGEQLANLLFTVRAILDPEATFVGGRWPDRLLGDLLERARVHLTDRVVPGGLDAPELRLATAGADAGALGVASLPLYHAFAPLQRTSLRRADSATGQNNGSEAVSAFERTEAG</sequence>
<evidence type="ECO:0000256" key="1">
    <source>
        <dbReference type="ARBA" id="ARBA00006479"/>
    </source>
</evidence>
<dbReference type="InterPro" id="IPR043129">
    <property type="entry name" value="ATPase_NBD"/>
</dbReference>
<dbReference type="InterPro" id="IPR036388">
    <property type="entry name" value="WH-like_DNA-bd_sf"/>
</dbReference>
<dbReference type="FunCoup" id="A0A259TUC4">
    <property type="interactions" value="232"/>
</dbReference>
<dbReference type="AlphaFoldDB" id="A0A259TUC4"/>
<accession>A0A259TUC4</accession>
<dbReference type="InterPro" id="IPR000600">
    <property type="entry name" value="ROK"/>
</dbReference>